<name>A0A151AQH3_9CLOT</name>
<proteinExistence type="predicted"/>
<evidence type="ECO:0000313" key="1">
    <source>
        <dbReference type="EMBL" id="KYH29843.1"/>
    </source>
</evidence>
<evidence type="ECO:0000313" key="2">
    <source>
        <dbReference type="Proteomes" id="UP000075374"/>
    </source>
</evidence>
<keyword evidence="2" id="KW-1185">Reference proteome</keyword>
<dbReference type="PATRIC" id="fig|1121305.3.peg.485"/>
<protein>
    <submittedName>
        <fullName evidence="1">Uncharacterized protein</fullName>
    </submittedName>
</protein>
<reference evidence="1 2" key="1">
    <citation type="submission" date="2016-02" db="EMBL/GenBank/DDBJ databases">
        <title>Genome sequence of Clostridium colicanis DSM 13634.</title>
        <authorList>
            <person name="Poehlein A."/>
            <person name="Daniel R."/>
        </authorList>
    </citation>
    <scope>NUCLEOTIDE SEQUENCE [LARGE SCALE GENOMIC DNA]</scope>
    <source>
        <strain evidence="1 2">DSM 13634</strain>
    </source>
</reference>
<dbReference type="EMBL" id="LTBB01000002">
    <property type="protein sequence ID" value="KYH29843.1"/>
    <property type="molecule type" value="Genomic_DNA"/>
</dbReference>
<comment type="caution">
    <text evidence="1">The sequence shown here is derived from an EMBL/GenBank/DDBJ whole genome shotgun (WGS) entry which is preliminary data.</text>
</comment>
<organism evidence="1 2">
    <name type="scientific">Clostridium colicanis DSM 13634</name>
    <dbReference type="NCBI Taxonomy" id="1121305"/>
    <lineage>
        <taxon>Bacteria</taxon>
        <taxon>Bacillati</taxon>
        <taxon>Bacillota</taxon>
        <taxon>Clostridia</taxon>
        <taxon>Eubacteriales</taxon>
        <taxon>Clostridiaceae</taxon>
        <taxon>Clostridium</taxon>
    </lineage>
</organism>
<dbReference type="AlphaFoldDB" id="A0A151AQH3"/>
<accession>A0A151AQH3</accession>
<sequence length="81" mass="9459">MEARELNTTVKKVATKAEKVATKNISKNNINKEPELKAVIELENSELTDKQRLFCIYYVSNPNIFKWIRNNLRSNNKSIYV</sequence>
<gene>
    <name evidence="1" type="ORF">CLCOL_04810</name>
</gene>
<dbReference type="Proteomes" id="UP000075374">
    <property type="component" value="Unassembled WGS sequence"/>
</dbReference>
<dbReference type="RefSeq" id="WP_061857411.1">
    <property type="nucleotide sequence ID" value="NZ_LTBB01000002.1"/>
</dbReference>